<evidence type="ECO:0000313" key="2">
    <source>
        <dbReference type="EMBL" id="MEP0867542.1"/>
    </source>
</evidence>
<sequence>MSQERTKILIHLPFPLKPINTGAKRRIVGILKYFQNRKDFFSVDVVASNEFRSTLWDSKQKQEILNFAEKLFVYECERNWVDFLYSRSQSFYYQKILREQLPVDSKYCTPPGYIEFVKTLVSQQKYNFILINYLEYAHLAIESKSSVVKKLIDMHDLCCDARLARKNISHLKGLKFDYKSNLSREINLLNKFDTVLANSQHEIAVLISHLSSQKIYLIPHLVEDSNHFLSLAPYVSREFKYDLLFVGACYQPNIDGLNFFLTSIFPKIIDEKPDIKLAIVGTVTQSVQIDAFLEPNIDCLGYVPDLSNLYLNSRLVICPLLEGSGTKVKLQEAMAYAIPAVTTTTGASGLNLIDGVNAFITDEPTVYANQIIRLLKEPELAQNFSKEVGITFKSHYSNSTIYSKLDRLFGIFPSST</sequence>
<dbReference type="Gene3D" id="3.40.50.2000">
    <property type="entry name" value="Glycogen Phosphorylase B"/>
    <property type="match status" value="2"/>
</dbReference>
<dbReference type="CDD" id="cd03801">
    <property type="entry name" value="GT4_PimA-like"/>
    <property type="match status" value="1"/>
</dbReference>
<organism evidence="2 3">
    <name type="scientific">Funiculus sociatus GB2-A5</name>
    <dbReference type="NCBI Taxonomy" id="2933946"/>
    <lineage>
        <taxon>Bacteria</taxon>
        <taxon>Bacillati</taxon>
        <taxon>Cyanobacteriota</taxon>
        <taxon>Cyanophyceae</taxon>
        <taxon>Coleofasciculales</taxon>
        <taxon>Coleofasciculaceae</taxon>
        <taxon>Funiculus</taxon>
    </lineage>
</organism>
<name>A0ABV0JVS4_9CYAN</name>
<dbReference type="PANTHER" id="PTHR46401:SF2">
    <property type="entry name" value="GLYCOSYLTRANSFERASE WBBK-RELATED"/>
    <property type="match status" value="1"/>
</dbReference>
<keyword evidence="1" id="KW-0808">Transferase</keyword>
<dbReference type="Pfam" id="PF13692">
    <property type="entry name" value="Glyco_trans_1_4"/>
    <property type="match status" value="1"/>
</dbReference>
<gene>
    <name evidence="2" type="ORF">NDI37_24120</name>
</gene>
<comment type="caution">
    <text evidence="2">The sequence shown here is derived from an EMBL/GenBank/DDBJ whole genome shotgun (WGS) entry which is preliminary data.</text>
</comment>
<dbReference type="Proteomes" id="UP001442494">
    <property type="component" value="Unassembled WGS sequence"/>
</dbReference>
<dbReference type="PANTHER" id="PTHR46401">
    <property type="entry name" value="GLYCOSYLTRANSFERASE WBBK-RELATED"/>
    <property type="match status" value="1"/>
</dbReference>
<evidence type="ECO:0000313" key="3">
    <source>
        <dbReference type="Proteomes" id="UP001442494"/>
    </source>
</evidence>
<keyword evidence="3" id="KW-1185">Reference proteome</keyword>
<dbReference type="EMBL" id="JAMPKK010000075">
    <property type="protein sequence ID" value="MEP0867542.1"/>
    <property type="molecule type" value="Genomic_DNA"/>
</dbReference>
<dbReference type="RefSeq" id="WP_190421891.1">
    <property type="nucleotide sequence ID" value="NZ_JAMPKK010000075.1"/>
</dbReference>
<reference evidence="2 3" key="1">
    <citation type="submission" date="2022-04" db="EMBL/GenBank/DDBJ databases">
        <title>Positive selection, recombination, and allopatry shape intraspecific diversity of widespread and dominant cyanobacteria.</title>
        <authorList>
            <person name="Wei J."/>
            <person name="Shu W."/>
            <person name="Hu C."/>
        </authorList>
    </citation>
    <scope>NUCLEOTIDE SEQUENCE [LARGE SCALE GENOMIC DNA]</scope>
    <source>
        <strain evidence="2 3">GB2-A5</strain>
    </source>
</reference>
<proteinExistence type="predicted"/>
<accession>A0ABV0JVS4</accession>
<dbReference type="SUPFAM" id="SSF53756">
    <property type="entry name" value="UDP-Glycosyltransferase/glycogen phosphorylase"/>
    <property type="match status" value="1"/>
</dbReference>
<protein>
    <submittedName>
        <fullName evidence="2">Glycosyltransferase family 4 protein</fullName>
    </submittedName>
</protein>
<evidence type="ECO:0000256" key="1">
    <source>
        <dbReference type="ARBA" id="ARBA00022679"/>
    </source>
</evidence>